<evidence type="ECO:0008006" key="4">
    <source>
        <dbReference type="Google" id="ProtNLM"/>
    </source>
</evidence>
<proteinExistence type="predicted"/>
<dbReference type="GeneID" id="33332222"/>
<dbReference type="KEGG" id="tgg:A3K92_06680"/>
<dbReference type="EMBL" id="CP014855">
    <property type="protein sequence ID" value="ASJ01189.1"/>
    <property type="molecule type" value="Genomic_DNA"/>
</dbReference>
<keyword evidence="1" id="KW-0812">Transmembrane</keyword>
<organism evidence="2 3">
    <name type="scientific">Thermococcus gorgonarius</name>
    <dbReference type="NCBI Taxonomy" id="71997"/>
    <lineage>
        <taxon>Archaea</taxon>
        <taxon>Methanobacteriati</taxon>
        <taxon>Methanobacteriota</taxon>
        <taxon>Thermococci</taxon>
        <taxon>Thermococcales</taxon>
        <taxon>Thermococcaceae</taxon>
        <taxon>Thermococcus</taxon>
    </lineage>
</organism>
<accession>A0A2Z2M7D2</accession>
<feature type="transmembrane region" description="Helical" evidence="1">
    <location>
        <begin position="83"/>
        <end position="100"/>
    </location>
</feature>
<reference evidence="2 3" key="1">
    <citation type="submission" date="2016-03" db="EMBL/GenBank/DDBJ databases">
        <title>Complete genome sequence of Thermococcus gorgonarius.</title>
        <authorList>
            <person name="Oger P.M."/>
        </authorList>
    </citation>
    <scope>NUCLEOTIDE SEQUENCE [LARGE SCALE GENOMIC DNA]</scope>
    <source>
        <strain evidence="2 3">W-12</strain>
    </source>
</reference>
<feature type="transmembrane region" description="Helical" evidence="1">
    <location>
        <begin position="57"/>
        <end position="77"/>
    </location>
</feature>
<evidence type="ECO:0000313" key="2">
    <source>
        <dbReference type="EMBL" id="ASJ01189.1"/>
    </source>
</evidence>
<dbReference type="RefSeq" id="WP_088885528.1">
    <property type="nucleotide sequence ID" value="NZ_CP014855.1"/>
</dbReference>
<evidence type="ECO:0000256" key="1">
    <source>
        <dbReference type="SAM" id="Phobius"/>
    </source>
</evidence>
<sequence length="254" mass="29870">MALDEVLYSLGEATEALVSRIGNTIKDIAFPEKTERPPEFKFLKKLVKKDFTPHEFISLKLQLVFLTYLVLSLLTAVSLKSHAYLSLLFIVELLYIRYIIRKTWDFIINPGAYRFFYYGISTLAFLSFEGYLVLRELKPEVYYYYAYLMVILAIVLIFRWYFKRKFGRDYTYGVVEEVKNDLVRVFIHDDIAANVKPGYYWLPEVEDAKPGRVVKILIEDRAFRSAKPLRILEVYLEDTGQSSQTETEPKEEIE</sequence>
<protein>
    <recommendedName>
        <fullName evidence="4">DUF2101 domain-containing protein</fullName>
    </recommendedName>
</protein>
<keyword evidence="1" id="KW-1133">Transmembrane helix</keyword>
<feature type="transmembrane region" description="Helical" evidence="1">
    <location>
        <begin position="112"/>
        <end position="132"/>
    </location>
</feature>
<dbReference type="Proteomes" id="UP000250134">
    <property type="component" value="Chromosome"/>
</dbReference>
<evidence type="ECO:0000313" key="3">
    <source>
        <dbReference type="Proteomes" id="UP000250134"/>
    </source>
</evidence>
<dbReference type="InterPro" id="IPR018663">
    <property type="entry name" value="DUF2101_membrane"/>
</dbReference>
<keyword evidence="3" id="KW-1185">Reference proteome</keyword>
<dbReference type="Pfam" id="PF09874">
    <property type="entry name" value="DUF2101"/>
    <property type="match status" value="1"/>
</dbReference>
<keyword evidence="1" id="KW-0472">Membrane</keyword>
<gene>
    <name evidence="2" type="ORF">A3K92_06680</name>
</gene>
<dbReference type="AlphaFoldDB" id="A0A2Z2M7D2"/>
<feature type="transmembrane region" description="Helical" evidence="1">
    <location>
        <begin position="144"/>
        <end position="162"/>
    </location>
</feature>
<dbReference type="OrthoDB" id="86267at2157"/>
<name>A0A2Z2M7D2_THEGO</name>